<dbReference type="SUPFAM" id="SSF47473">
    <property type="entry name" value="EF-hand"/>
    <property type="match status" value="1"/>
</dbReference>
<dbReference type="InterPro" id="IPR011992">
    <property type="entry name" value="EF-hand-dom_pair"/>
</dbReference>
<dbReference type="AlphaFoldDB" id="A0A5E4QPY7"/>
<name>A0A5E4QPY7_9NEOP</name>
<dbReference type="InterPro" id="IPR015154">
    <property type="entry name" value="EF-hand_dom_typ2"/>
</dbReference>
<keyword evidence="5" id="KW-1185">Reference proteome</keyword>
<reference evidence="4 5" key="1">
    <citation type="submission" date="2017-07" db="EMBL/GenBank/DDBJ databases">
        <authorList>
            <person name="Talla V."/>
            <person name="Backstrom N."/>
        </authorList>
    </citation>
    <scope>NUCLEOTIDE SEQUENCE [LARGE SCALE GENOMIC DNA]</scope>
</reference>
<evidence type="ECO:0000256" key="2">
    <source>
        <dbReference type="SAM" id="MobiDB-lite"/>
    </source>
</evidence>
<dbReference type="GO" id="GO:0099536">
    <property type="term" value="P:synaptic signaling"/>
    <property type="evidence" value="ECO:0007669"/>
    <property type="project" value="TreeGrafter"/>
</dbReference>
<dbReference type="GO" id="GO:0045202">
    <property type="term" value="C:synapse"/>
    <property type="evidence" value="ECO:0007669"/>
    <property type="project" value="TreeGrafter"/>
</dbReference>
<dbReference type="InterPro" id="IPR050774">
    <property type="entry name" value="KCMF1/Dystrophin"/>
</dbReference>
<dbReference type="Proteomes" id="UP000324832">
    <property type="component" value="Unassembled WGS sequence"/>
</dbReference>
<feature type="region of interest" description="Disordered" evidence="2">
    <location>
        <begin position="295"/>
        <end position="318"/>
    </location>
</feature>
<feature type="coiled-coil region" evidence="1">
    <location>
        <begin position="215"/>
        <end position="293"/>
    </location>
</feature>
<evidence type="ECO:0000259" key="3">
    <source>
        <dbReference type="Pfam" id="PF09069"/>
    </source>
</evidence>
<accession>A0A5E4QPY7</accession>
<evidence type="ECO:0000313" key="5">
    <source>
        <dbReference type="Proteomes" id="UP000324832"/>
    </source>
</evidence>
<evidence type="ECO:0000313" key="4">
    <source>
        <dbReference type="EMBL" id="VVC99976.1"/>
    </source>
</evidence>
<proteinExistence type="predicted"/>
<dbReference type="PANTHER" id="PTHR12268">
    <property type="entry name" value="E3 UBIQUITIN-PROTEIN LIGASE KCMF1"/>
    <property type="match status" value="1"/>
</dbReference>
<dbReference type="EMBL" id="FZQP02004444">
    <property type="protein sequence ID" value="VVC99976.1"/>
    <property type="molecule type" value="Genomic_DNA"/>
</dbReference>
<protein>
    <recommendedName>
        <fullName evidence="3">EF-hand domain-containing protein</fullName>
    </recommendedName>
</protein>
<feature type="compositionally biased region" description="Low complexity" evidence="2">
    <location>
        <begin position="296"/>
        <end position="311"/>
    </location>
</feature>
<feature type="domain" description="EF-hand" evidence="3">
    <location>
        <begin position="67"/>
        <end position="99"/>
    </location>
</feature>
<keyword evidence="1" id="KW-0175">Coiled coil</keyword>
<sequence length="328" mass="37269">MFGTAVKLASISLQYWRKRWQDSSIFNQSSAGYYVCWKTNGQTEIDCRIISGKYYHCPPLCTSHLRLNNKVTVNDFLDTLMSDPGPPCLVWLPLLHRLASRVPARVSERVPVPLYALRRVYAVPGLLLARSQITIEANRSYVAQVFSLRARASSCHSTAYVASYVNTGSLDSIADHISRGVDDEHRLIARYAARLAHETRTMGRSSSEGSEVDAARQQRELISQLEAKNREIMREIARLRRQQEAEAGSGTAPPLVSELRALRQRKDELEGHLSSLQESRKQLMHQLEGLMRMLKTQQSSPRSTPNSSPRSTKMRLKRRHLEIENAWI</sequence>
<dbReference type="Pfam" id="PF09069">
    <property type="entry name" value="EF-hand_3"/>
    <property type="match status" value="1"/>
</dbReference>
<evidence type="ECO:0000256" key="1">
    <source>
        <dbReference type="SAM" id="Coils"/>
    </source>
</evidence>
<gene>
    <name evidence="4" type="ORF">LSINAPIS_LOCUS10724</name>
</gene>
<dbReference type="PANTHER" id="PTHR12268:SF27">
    <property type="entry name" value="DYSTROBREVIN, ISOFORM F"/>
    <property type="match status" value="1"/>
</dbReference>
<dbReference type="GO" id="GO:0005886">
    <property type="term" value="C:plasma membrane"/>
    <property type="evidence" value="ECO:0007669"/>
    <property type="project" value="TreeGrafter"/>
</dbReference>
<organism evidence="4 5">
    <name type="scientific">Leptidea sinapis</name>
    <dbReference type="NCBI Taxonomy" id="189913"/>
    <lineage>
        <taxon>Eukaryota</taxon>
        <taxon>Metazoa</taxon>
        <taxon>Ecdysozoa</taxon>
        <taxon>Arthropoda</taxon>
        <taxon>Hexapoda</taxon>
        <taxon>Insecta</taxon>
        <taxon>Pterygota</taxon>
        <taxon>Neoptera</taxon>
        <taxon>Endopterygota</taxon>
        <taxon>Lepidoptera</taxon>
        <taxon>Glossata</taxon>
        <taxon>Ditrysia</taxon>
        <taxon>Papilionoidea</taxon>
        <taxon>Pieridae</taxon>
        <taxon>Dismorphiinae</taxon>
        <taxon>Leptidea</taxon>
    </lineage>
</organism>